<dbReference type="Proteomes" id="UP000501648">
    <property type="component" value="Chromosome"/>
</dbReference>
<sequence length="266" mass="27894">MDYPKSVAGVGLVNGKFIDENEQSGQQGSLIPAEWGNGVTDEILAVQVAGGQAPDENKSNQLLLAIQKLIQMGAGVLAFSMADLPKQNVGPIIVSEAAEIWRWSASAYFTGYRSPLCGRPVDGHTSVPLASEVDATGGLLSKTAYAALWGYAQENGLVVTQAVWAANLGAHFFVDVDANNFRLPDLRNVFRRYTGTDADTANARVLGSYKADTLRNHVHSIGLSASVQGGTGGSAMQGGGSAIYSGATGTAETAPRHTAYSPRIHT</sequence>
<organism evidence="1 2">
    <name type="scientific">Herbaspirillum rubrisubalbicans Os34</name>
    <dbReference type="NCBI Taxonomy" id="1235827"/>
    <lineage>
        <taxon>Bacteria</taxon>
        <taxon>Pseudomonadati</taxon>
        <taxon>Pseudomonadota</taxon>
        <taxon>Betaproteobacteria</taxon>
        <taxon>Burkholderiales</taxon>
        <taxon>Oxalobacteraceae</taxon>
        <taxon>Herbaspirillum</taxon>
    </lineage>
</organism>
<reference evidence="1 2" key="1">
    <citation type="journal article" date="2012" name="J. Bacteriol.">
        <title>Genome sequence of the pathogenic Herbaspirillum seropedicae strain Os34, isolated from rice roots.</title>
        <authorList>
            <person name="Ye W."/>
            <person name="Ye S."/>
            <person name="Liu J."/>
            <person name="Chang S."/>
            <person name="Chen M."/>
            <person name="Zhu B."/>
            <person name="Guo L."/>
            <person name="An Q."/>
        </authorList>
    </citation>
    <scope>NUCLEOTIDE SEQUENCE [LARGE SCALE GENOMIC DNA]</scope>
    <source>
        <strain evidence="1 2">Os34</strain>
    </source>
</reference>
<evidence type="ECO:0000313" key="2">
    <source>
        <dbReference type="Proteomes" id="UP000501648"/>
    </source>
</evidence>
<accession>A0A6M3ZU35</accession>
<name>A0A6M3ZU35_9BURK</name>
<gene>
    <name evidence="1" type="ORF">C798_18230</name>
</gene>
<dbReference type="RefSeq" id="WP_017454737.1">
    <property type="nucleotide sequence ID" value="NZ_CP008956.1"/>
</dbReference>
<evidence type="ECO:0000313" key="1">
    <source>
        <dbReference type="EMBL" id="QJQ02098.1"/>
    </source>
</evidence>
<dbReference type="AlphaFoldDB" id="A0A6M3ZU35"/>
<proteinExistence type="predicted"/>
<protein>
    <submittedName>
        <fullName evidence="1">Phage tail protein</fullName>
    </submittedName>
</protein>
<dbReference type="SUPFAM" id="SSF88874">
    <property type="entry name" value="Receptor-binding domain of short tail fibre protein gp12"/>
    <property type="match status" value="1"/>
</dbReference>
<dbReference type="EMBL" id="CP008956">
    <property type="protein sequence ID" value="QJQ02098.1"/>
    <property type="molecule type" value="Genomic_DNA"/>
</dbReference>